<name>A0A0G4ES47_VITBC</name>
<dbReference type="VEuPathDB" id="CryptoDB:Vbra_5403"/>
<evidence type="ECO:0000313" key="3">
    <source>
        <dbReference type="Proteomes" id="UP000041254"/>
    </source>
</evidence>
<accession>A0A0G4ES47</accession>
<evidence type="ECO:0000313" key="2">
    <source>
        <dbReference type="EMBL" id="CEM00727.1"/>
    </source>
</evidence>
<keyword evidence="3" id="KW-1185">Reference proteome</keyword>
<feature type="chain" id="PRO_5005188078" evidence="1">
    <location>
        <begin position="18"/>
        <end position="272"/>
    </location>
</feature>
<reference evidence="2 3" key="1">
    <citation type="submission" date="2014-11" db="EMBL/GenBank/DDBJ databases">
        <authorList>
            <person name="Zhu J."/>
            <person name="Qi W."/>
            <person name="Song R."/>
        </authorList>
    </citation>
    <scope>NUCLEOTIDE SEQUENCE [LARGE SCALE GENOMIC DNA]</scope>
</reference>
<feature type="signal peptide" evidence="1">
    <location>
        <begin position="1"/>
        <end position="17"/>
    </location>
</feature>
<protein>
    <submittedName>
        <fullName evidence="2">Uncharacterized protein</fullName>
    </submittedName>
</protein>
<dbReference type="AlphaFoldDB" id="A0A0G4ES47"/>
<evidence type="ECO:0000256" key="1">
    <source>
        <dbReference type="SAM" id="SignalP"/>
    </source>
</evidence>
<dbReference type="Proteomes" id="UP000041254">
    <property type="component" value="Unassembled WGS sequence"/>
</dbReference>
<proteinExistence type="predicted"/>
<gene>
    <name evidence="2" type="ORF">Vbra_5403</name>
</gene>
<keyword evidence="1" id="KW-0732">Signal</keyword>
<organism evidence="2 3">
    <name type="scientific">Vitrella brassicaformis (strain CCMP3155)</name>
    <dbReference type="NCBI Taxonomy" id="1169540"/>
    <lineage>
        <taxon>Eukaryota</taxon>
        <taxon>Sar</taxon>
        <taxon>Alveolata</taxon>
        <taxon>Colpodellida</taxon>
        <taxon>Vitrellaceae</taxon>
        <taxon>Vitrella</taxon>
    </lineage>
</organism>
<sequence>MKLVLALCFVVLVGVYGAPRATGKAAAQLESSLVIDALLSRRYDVEDVNIVKRGGRVVMVDGPPEALDELFQRRGAEQDCEAPESTTACPGSAANGLPACTISNEVTNADGSKSGTISGINCEVTRTGLPMAVEVTDDADMDGLDFFIDEYTVEIPSTVPDGSNVVFAVDSNVADTDFQVVLFPGTDDEEDIQSRVATDAVDNYENVIVVRAAVDGVRRGTVKLELGCVSFTADCNYTLIIFEHTGCCALDLGSGITVDDVGTEFAAGATIA</sequence>
<dbReference type="InParanoid" id="A0A0G4ES47"/>
<dbReference type="EMBL" id="CDMY01000297">
    <property type="protein sequence ID" value="CEM00727.1"/>
    <property type="molecule type" value="Genomic_DNA"/>
</dbReference>